<evidence type="ECO:0000313" key="3">
    <source>
        <dbReference type="EMBL" id="HGT98503.1"/>
    </source>
</evidence>
<comment type="caution">
    <text evidence="3">The sequence shown here is derived from an EMBL/GenBank/DDBJ whole genome shotgun (WGS) entry which is preliminary data.</text>
</comment>
<dbReference type="Gene3D" id="3.90.960.10">
    <property type="entry name" value="YbaK/aminoacyl-tRNA synthetase-associated domain"/>
    <property type="match status" value="1"/>
</dbReference>
<dbReference type="CDD" id="cd04332">
    <property type="entry name" value="YbaK_like"/>
    <property type="match status" value="1"/>
</dbReference>
<proteinExistence type="predicted"/>
<dbReference type="EMBL" id="DTAU01000143">
    <property type="protein sequence ID" value="HFQ79526.1"/>
    <property type="molecule type" value="Genomic_DNA"/>
</dbReference>
<name>A0A7J3MY71_9CREN</name>
<gene>
    <name evidence="2" type="ORF">ENT99_07525</name>
    <name evidence="3" type="ORF">ENU64_03650</name>
</gene>
<dbReference type="SUPFAM" id="SSF55826">
    <property type="entry name" value="YbaK/ProRS associated domain"/>
    <property type="match status" value="1"/>
</dbReference>
<dbReference type="GO" id="GO:0002161">
    <property type="term" value="F:aminoacyl-tRNA deacylase activity"/>
    <property type="evidence" value="ECO:0007669"/>
    <property type="project" value="InterPro"/>
</dbReference>
<organism evidence="3">
    <name type="scientific">Ignisphaera aggregans</name>
    <dbReference type="NCBI Taxonomy" id="334771"/>
    <lineage>
        <taxon>Archaea</taxon>
        <taxon>Thermoproteota</taxon>
        <taxon>Thermoprotei</taxon>
        <taxon>Desulfurococcales</taxon>
        <taxon>Desulfurococcaceae</taxon>
        <taxon>Ignisphaera</taxon>
    </lineage>
</organism>
<dbReference type="Pfam" id="PF04073">
    <property type="entry name" value="tRNA_edit"/>
    <property type="match status" value="1"/>
</dbReference>
<dbReference type="PANTHER" id="PTHR30411">
    <property type="entry name" value="CYTOPLASMIC PROTEIN"/>
    <property type="match status" value="1"/>
</dbReference>
<reference evidence="3" key="1">
    <citation type="journal article" date="2020" name="mSystems">
        <title>Genome- and Community-Level Interaction Insights into Carbon Utilization and Element Cycling Functions of Hydrothermarchaeota in Hydrothermal Sediment.</title>
        <authorList>
            <person name="Zhou Z."/>
            <person name="Liu Y."/>
            <person name="Xu W."/>
            <person name="Pan J."/>
            <person name="Luo Z.H."/>
            <person name="Li M."/>
        </authorList>
    </citation>
    <scope>NUCLEOTIDE SEQUENCE [LARGE SCALE GENOMIC DNA]</scope>
    <source>
        <strain evidence="2">SpSt-629</strain>
        <strain evidence="3">SpSt-688</strain>
    </source>
</reference>
<dbReference type="PANTHER" id="PTHR30411:SF1">
    <property type="entry name" value="CYTOPLASMIC PROTEIN"/>
    <property type="match status" value="1"/>
</dbReference>
<accession>A0A7J3MY71</accession>
<protein>
    <recommendedName>
        <fullName evidence="1">YbaK/aminoacyl-tRNA synthetase-associated domain-containing protein</fullName>
    </recommendedName>
</protein>
<dbReference type="AlphaFoldDB" id="A0A7J3MY71"/>
<dbReference type="InterPro" id="IPR007214">
    <property type="entry name" value="YbaK/aa-tRNA-synth-assoc-dom"/>
</dbReference>
<dbReference type="InterPro" id="IPR036754">
    <property type="entry name" value="YbaK/aa-tRNA-synt-asso_dom_sf"/>
</dbReference>
<sequence>MMCSDSVQEFIERYNISATLYRFSDTVESVEKASHMCGADPSSIIKTLVLIADSLPVIAIVPGNKKLSYRKLANVVKARSLRMAKPHEVKMYTGFDVGGVSPLTECIKSYMIVVDQDVAGKEYVWCGGGDLYSLALVKVRDILAILNPVIADISDPPNN</sequence>
<evidence type="ECO:0000313" key="2">
    <source>
        <dbReference type="EMBL" id="HFQ79526.1"/>
    </source>
</evidence>
<feature type="domain" description="YbaK/aminoacyl-tRNA synthetase-associated" evidence="1">
    <location>
        <begin position="27"/>
        <end position="142"/>
    </location>
</feature>
<evidence type="ECO:0000259" key="1">
    <source>
        <dbReference type="Pfam" id="PF04073"/>
    </source>
</evidence>
<dbReference type="EMBL" id="DTDH01000106">
    <property type="protein sequence ID" value="HGT98503.1"/>
    <property type="molecule type" value="Genomic_DNA"/>
</dbReference>